<dbReference type="SUPFAM" id="SSF51182">
    <property type="entry name" value="RmlC-like cupins"/>
    <property type="match status" value="1"/>
</dbReference>
<dbReference type="InterPro" id="IPR012093">
    <property type="entry name" value="Pirin"/>
</dbReference>
<dbReference type="Pfam" id="PF17954">
    <property type="entry name" value="Pirin_C_2"/>
    <property type="match status" value="1"/>
</dbReference>
<dbReference type="Gene3D" id="2.60.120.10">
    <property type="entry name" value="Jelly Rolls"/>
    <property type="match status" value="2"/>
</dbReference>
<dbReference type="PANTHER" id="PTHR43212">
    <property type="entry name" value="QUERCETIN 2,3-DIOXYGENASE"/>
    <property type="match status" value="1"/>
</dbReference>
<dbReference type="InterPro" id="IPR011051">
    <property type="entry name" value="RmlC_Cupin_sf"/>
</dbReference>
<dbReference type="RefSeq" id="WP_320003448.1">
    <property type="nucleotide sequence ID" value="NZ_JAUHJS010000002.1"/>
</dbReference>
<dbReference type="EMBL" id="JAUHJS010000002">
    <property type="protein sequence ID" value="MDN4164924.1"/>
    <property type="molecule type" value="Genomic_DNA"/>
</dbReference>
<evidence type="ECO:0000259" key="3">
    <source>
        <dbReference type="Pfam" id="PF02678"/>
    </source>
</evidence>
<dbReference type="PANTHER" id="PTHR43212:SF3">
    <property type="entry name" value="QUERCETIN 2,3-DIOXYGENASE"/>
    <property type="match status" value="1"/>
</dbReference>
<organism evidence="5 6">
    <name type="scientific">Shiella aurantiaca</name>
    <dbReference type="NCBI Taxonomy" id="3058365"/>
    <lineage>
        <taxon>Bacteria</taxon>
        <taxon>Pseudomonadati</taxon>
        <taxon>Bacteroidota</taxon>
        <taxon>Cytophagia</taxon>
        <taxon>Cytophagales</taxon>
        <taxon>Shiellaceae</taxon>
        <taxon>Shiella</taxon>
    </lineage>
</organism>
<keyword evidence="6" id="KW-1185">Reference proteome</keyword>
<evidence type="ECO:0000256" key="2">
    <source>
        <dbReference type="RuleBase" id="RU003457"/>
    </source>
</evidence>
<dbReference type="CDD" id="cd02910">
    <property type="entry name" value="cupin_Yhhw_N"/>
    <property type="match status" value="1"/>
</dbReference>
<accession>A0ABT8F3S1</accession>
<dbReference type="Pfam" id="PF02678">
    <property type="entry name" value="Pirin"/>
    <property type="match status" value="1"/>
</dbReference>
<dbReference type="InterPro" id="IPR041602">
    <property type="entry name" value="Quercetinase_C"/>
</dbReference>
<name>A0ABT8F3S1_9BACT</name>
<comment type="caution">
    <text evidence="5">The sequence shown here is derived from an EMBL/GenBank/DDBJ whole genome shotgun (WGS) entry which is preliminary data.</text>
</comment>
<gene>
    <name evidence="5" type="ORF">QWY31_05390</name>
</gene>
<evidence type="ECO:0000259" key="4">
    <source>
        <dbReference type="Pfam" id="PF17954"/>
    </source>
</evidence>
<dbReference type="InterPro" id="IPR014710">
    <property type="entry name" value="RmlC-like_jellyroll"/>
</dbReference>
<reference evidence="5" key="1">
    <citation type="submission" date="2023-06" db="EMBL/GenBank/DDBJ databases">
        <title>Cytophagales bacterium Strain LB-30, isolated from soil.</title>
        <authorList>
            <person name="Liu B."/>
        </authorList>
    </citation>
    <scope>NUCLEOTIDE SEQUENCE</scope>
    <source>
        <strain evidence="5">LB-30</strain>
    </source>
</reference>
<evidence type="ECO:0000313" key="6">
    <source>
        <dbReference type="Proteomes" id="UP001168552"/>
    </source>
</evidence>
<dbReference type="InterPro" id="IPR003829">
    <property type="entry name" value="Pirin_N_dom"/>
</dbReference>
<evidence type="ECO:0000313" key="5">
    <source>
        <dbReference type="EMBL" id="MDN4164924.1"/>
    </source>
</evidence>
<evidence type="ECO:0000256" key="1">
    <source>
        <dbReference type="ARBA" id="ARBA00008416"/>
    </source>
</evidence>
<feature type="domain" description="Pirin N-terminal" evidence="3">
    <location>
        <begin position="13"/>
        <end position="120"/>
    </location>
</feature>
<feature type="domain" description="Quercetin 2,3-dioxygenase C-terminal cupin" evidence="4">
    <location>
        <begin position="151"/>
        <end position="233"/>
    </location>
</feature>
<dbReference type="PIRSF" id="PIRSF006232">
    <property type="entry name" value="Pirin"/>
    <property type="match status" value="1"/>
</dbReference>
<comment type="similarity">
    <text evidence="1 2">Belongs to the pirin family.</text>
</comment>
<protein>
    <submittedName>
        <fullName evidence="5">Pirin family protein</fullName>
    </submittedName>
</protein>
<sequence length="238" mass="26551">MKTILTKAQDRGAAQMGWLNAKYSFSFANYYNPLRIHFGTLRVLNDDLIAPDNGFGTHPHDNMEIISIPLAGQLAHKDSTGGEGVISRNEVQIMSAGTGVYHSEFNPSKTETTNLLQIWLFPKKKNIAPRYGQMKFSDEQKRNTLLNIINPVEGEGHLSLNQDAWFYLGNFDKESSIHYKQKKQGNGSFLFVIEGEVEAGGQKLQKRDSLGISETDAFDITVKPGTELLLMDIPMTVA</sequence>
<proteinExistence type="inferred from homology"/>
<dbReference type="Proteomes" id="UP001168552">
    <property type="component" value="Unassembled WGS sequence"/>
</dbReference>